<evidence type="ECO:0000256" key="1">
    <source>
        <dbReference type="SAM" id="MobiDB-lite"/>
    </source>
</evidence>
<dbReference type="GeneID" id="25288074"/>
<feature type="compositionally biased region" description="Low complexity" evidence="1">
    <location>
        <begin position="157"/>
        <end position="178"/>
    </location>
</feature>
<organism evidence="2 3">
    <name type="scientific">Rhinocladiella mackenziei CBS 650.93</name>
    <dbReference type="NCBI Taxonomy" id="1442369"/>
    <lineage>
        <taxon>Eukaryota</taxon>
        <taxon>Fungi</taxon>
        <taxon>Dikarya</taxon>
        <taxon>Ascomycota</taxon>
        <taxon>Pezizomycotina</taxon>
        <taxon>Eurotiomycetes</taxon>
        <taxon>Chaetothyriomycetidae</taxon>
        <taxon>Chaetothyriales</taxon>
        <taxon>Herpotrichiellaceae</taxon>
        <taxon>Rhinocladiella</taxon>
    </lineage>
</organism>
<dbReference type="AlphaFoldDB" id="A0A0D2JHW3"/>
<keyword evidence="3" id="KW-1185">Reference proteome</keyword>
<dbReference type="HOGENOM" id="CLU_1125062_0_0_1"/>
<feature type="compositionally biased region" description="Basic and acidic residues" evidence="1">
    <location>
        <begin position="182"/>
        <end position="192"/>
    </location>
</feature>
<dbReference type="RefSeq" id="XP_013276061.1">
    <property type="nucleotide sequence ID" value="XM_013420607.1"/>
</dbReference>
<sequence length="247" mass="28074">MPVRINWGQAEEITLLQRAIACDRNFKFNVQEIVRTWPVANPNEKPTERAIQDKVRAIKARTQDIEKMRQLHEKKFKLKAENDNKFKQEMVSEGEGSVHVKDEDDDSIDTQPPVANKRTNKSIRTSLISRIKVSKDTPGTTARMGIKRKRGKRADPASEMSSASAASDYDSDSTMDSPTPLPRKDLPKRETRVSSALKSARTPRLSDIDDADADARDISDDDSDEDYDYEQEKRDRKGKEAKRARKA</sequence>
<name>A0A0D2JHW3_9EURO</name>
<feature type="region of interest" description="Disordered" evidence="1">
    <location>
        <begin position="90"/>
        <end position="247"/>
    </location>
</feature>
<dbReference type="OrthoDB" id="4161327at2759"/>
<dbReference type="EMBL" id="KN847475">
    <property type="protein sequence ID" value="KIX08925.1"/>
    <property type="molecule type" value="Genomic_DNA"/>
</dbReference>
<feature type="compositionally biased region" description="Basic and acidic residues" evidence="1">
    <location>
        <begin position="90"/>
        <end position="102"/>
    </location>
</feature>
<accession>A0A0D2JHW3</accession>
<protein>
    <submittedName>
        <fullName evidence="2">Uncharacterized protein</fullName>
    </submittedName>
</protein>
<feature type="compositionally biased region" description="Acidic residues" evidence="1">
    <location>
        <begin position="219"/>
        <end position="229"/>
    </location>
</feature>
<reference evidence="2 3" key="1">
    <citation type="submission" date="2015-01" db="EMBL/GenBank/DDBJ databases">
        <title>The Genome Sequence of Rhinocladiella mackenzie CBS 650.93.</title>
        <authorList>
            <consortium name="The Broad Institute Genomics Platform"/>
            <person name="Cuomo C."/>
            <person name="de Hoog S."/>
            <person name="Gorbushina A."/>
            <person name="Stielow B."/>
            <person name="Teixiera M."/>
            <person name="Abouelleil A."/>
            <person name="Chapman S.B."/>
            <person name="Priest M."/>
            <person name="Young S.K."/>
            <person name="Wortman J."/>
            <person name="Nusbaum C."/>
            <person name="Birren B."/>
        </authorList>
    </citation>
    <scope>NUCLEOTIDE SEQUENCE [LARGE SCALE GENOMIC DNA]</scope>
    <source>
        <strain evidence="2 3">CBS 650.93</strain>
    </source>
</reference>
<gene>
    <name evidence="2" type="ORF">Z518_00003</name>
</gene>
<evidence type="ECO:0000313" key="3">
    <source>
        <dbReference type="Proteomes" id="UP000053617"/>
    </source>
</evidence>
<proteinExistence type="predicted"/>
<evidence type="ECO:0000313" key="2">
    <source>
        <dbReference type="EMBL" id="KIX08925.1"/>
    </source>
</evidence>
<dbReference type="VEuPathDB" id="FungiDB:Z518_00003"/>
<dbReference type="Proteomes" id="UP000053617">
    <property type="component" value="Unassembled WGS sequence"/>
</dbReference>